<dbReference type="InterPro" id="IPR012318">
    <property type="entry name" value="HTH_CRP"/>
</dbReference>
<organism evidence="6">
    <name type="scientific">hydrothermal vent metagenome</name>
    <dbReference type="NCBI Taxonomy" id="652676"/>
    <lineage>
        <taxon>unclassified sequences</taxon>
        <taxon>metagenomes</taxon>
        <taxon>ecological metagenomes</taxon>
    </lineage>
</organism>
<dbReference type="GO" id="GO:0005829">
    <property type="term" value="C:cytosol"/>
    <property type="evidence" value="ECO:0007669"/>
    <property type="project" value="TreeGrafter"/>
</dbReference>
<dbReference type="PROSITE" id="PS51063">
    <property type="entry name" value="HTH_CRP_2"/>
    <property type="match status" value="1"/>
</dbReference>
<proteinExistence type="predicted"/>
<dbReference type="SUPFAM" id="SSF51206">
    <property type="entry name" value="cAMP-binding domain-like"/>
    <property type="match status" value="1"/>
</dbReference>
<sequence length="243" mass="27319">MQLFKTQNASSHTAEDITEISRFQKIKMAYPELGNIKGSLWHNTISLAKTLEAPPGTTLFSGNTSCNNFMLILDGSIRIYQTAEDGREKTLYRVEAGDLCILSLNSLLKNKSFNAIAISESSVKALVISSECFKLLINESETFRDYVLSTLTERLCETIYIIQDTAFNHLNMRLACMLGSLFERNRGALLKITHQKIAHELGTTREVISRILKDFEKQNCIKLSRGQIELSSADGLQWFTKPG</sequence>
<keyword evidence="3" id="KW-0804">Transcription</keyword>
<evidence type="ECO:0000256" key="1">
    <source>
        <dbReference type="ARBA" id="ARBA00023015"/>
    </source>
</evidence>
<keyword evidence="1" id="KW-0805">Transcription regulation</keyword>
<feature type="domain" description="Cyclic nucleotide-binding" evidence="4">
    <location>
        <begin position="54"/>
        <end position="154"/>
    </location>
</feature>
<dbReference type="Pfam" id="PF00027">
    <property type="entry name" value="cNMP_binding"/>
    <property type="match status" value="1"/>
</dbReference>
<dbReference type="PANTHER" id="PTHR24567">
    <property type="entry name" value="CRP FAMILY TRANSCRIPTIONAL REGULATORY PROTEIN"/>
    <property type="match status" value="1"/>
</dbReference>
<accession>A0A3B0WZV9</accession>
<dbReference type="Gene3D" id="1.10.10.10">
    <property type="entry name" value="Winged helix-like DNA-binding domain superfamily/Winged helix DNA-binding domain"/>
    <property type="match status" value="1"/>
</dbReference>
<evidence type="ECO:0000313" key="6">
    <source>
        <dbReference type="EMBL" id="VAW61538.1"/>
    </source>
</evidence>
<evidence type="ECO:0000256" key="2">
    <source>
        <dbReference type="ARBA" id="ARBA00023125"/>
    </source>
</evidence>
<evidence type="ECO:0000259" key="4">
    <source>
        <dbReference type="PROSITE" id="PS50042"/>
    </source>
</evidence>
<reference evidence="6" key="1">
    <citation type="submission" date="2018-06" db="EMBL/GenBank/DDBJ databases">
        <authorList>
            <person name="Zhirakovskaya E."/>
        </authorList>
    </citation>
    <scope>NUCLEOTIDE SEQUENCE</scope>
</reference>
<dbReference type="InterPro" id="IPR036388">
    <property type="entry name" value="WH-like_DNA-bd_sf"/>
</dbReference>
<dbReference type="EMBL" id="UOFI01000011">
    <property type="protein sequence ID" value="VAW61538.1"/>
    <property type="molecule type" value="Genomic_DNA"/>
</dbReference>
<protein>
    <submittedName>
        <fullName evidence="6">Transcriptional regulator, Crp/Fnr family</fullName>
    </submittedName>
</protein>
<dbReference type="InterPro" id="IPR014710">
    <property type="entry name" value="RmlC-like_jellyroll"/>
</dbReference>
<dbReference type="GO" id="GO:0003700">
    <property type="term" value="F:DNA-binding transcription factor activity"/>
    <property type="evidence" value="ECO:0007669"/>
    <property type="project" value="TreeGrafter"/>
</dbReference>
<dbReference type="SUPFAM" id="SSF46785">
    <property type="entry name" value="Winged helix' DNA-binding domain"/>
    <property type="match status" value="1"/>
</dbReference>
<dbReference type="InterPro" id="IPR036390">
    <property type="entry name" value="WH_DNA-bd_sf"/>
</dbReference>
<dbReference type="PANTHER" id="PTHR24567:SF74">
    <property type="entry name" value="HTH-TYPE TRANSCRIPTIONAL REGULATOR ARCR"/>
    <property type="match status" value="1"/>
</dbReference>
<evidence type="ECO:0000256" key="3">
    <source>
        <dbReference type="ARBA" id="ARBA00023163"/>
    </source>
</evidence>
<feature type="domain" description="HTH crp-type" evidence="5">
    <location>
        <begin position="168"/>
        <end position="234"/>
    </location>
</feature>
<dbReference type="PRINTS" id="PR00034">
    <property type="entry name" value="HTHCRP"/>
</dbReference>
<dbReference type="AlphaFoldDB" id="A0A3B0WZV9"/>
<name>A0A3B0WZV9_9ZZZZ</name>
<evidence type="ECO:0000259" key="5">
    <source>
        <dbReference type="PROSITE" id="PS51063"/>
    </source>
</evidence>
<dbReference type="Pfam" id="PF13545">
    <property type="entry name" value="HTH_Crp_2"/>
    <property type="match status" value="1"/>
</dbReference>
<dbReference type="CDD" id="cd00038">
    <property type="entry name" value="CAP_ED"/>
    <property type="match status" value="1"/>
</dbReference>
<dbReference type="Gene3D" id="2.60.120.10">
    <property type="entry name" value="Jelly Rolls"/>
    <property type="match status" value="1"/>
</dbReference>
<dbReference type="InterPro" id="IPR000595">
    <property type="entry name" value="cNMP-bd_dom"/>
</dbReference>
<dbReference type="InterPro" id="IPR018490">
    <property type="entry name" value="cNMP-bd_dom_sf"/>
</dbReference>
<dbReference type="PROSITE" id="PS50042">
    <property type="entry name" value="CNMP_BINDING_3"/>
    <property type="match status" value="1"/>
</dbReference>
<dbReference type="GO" id="GO:0003677">
    <property type="term" value="F:DNA binding"/>
    <property type="evidence" value="ECO:0007669"/>
    <property type="project" value="UniProtKB-KW"/>
</dbReference>
<dbReference type="SMART" id="SM00419">
    <property type="entry name" value="HTH_CRP"/>
    <property type="match status" value="1"/>
</dbReference>
<dbReference type="InterPro" id="IPR050397">
    <property type="entry name" value="Env_Response_Regulators"/>
</dbReference>
<gene>
    <name evidence="6" type="ORF">MNBD_GAMMA09-710</name>
</gene>
<keyword evidence="2" id="KW-0238">DNA-binding</keyword>